<evidence type="ECO:0000313" key="11">
    <source>
        <dbReference type="EMBL" id="XBH13122.1"/>
    </source>
</evidence>
<dbReference type="InterPro" id="IPR050445">
    <property type="entry name" value="Bact_polysacc_biosynth/exp"/>
</dbReference>
<evidence type="ECO:0000256" key="1">
    <source>
        <dbReference type="ARBA" id="ARBA00004651"/>
    </source>
</evidence>
<gene>
    <name evidence="10" type="ORF">P4G45_14770</name>
    <name evidence="11" type="ORF">P8936_15725</name>
</gene>
<evidence type="ECO:0000259" key="9">
    <source>
        <dbReference type="Pfam" id="PF13807"/>
    </source>
</evidence>
<keyword evidence="6" id="KW-0175">Coiled coil</keyword>
<keyword evidence="4 7" id="KW-1133">Transmembrane helix</keyword>
<dbReference type="EMBL" id="CP121195">
    <property type="protein sequence ID" value="XBH13122.1"/>
    <property type="molecule type" value="Genomic_DNA"/>
</dbReference>
<dbReference type="InterPro" id="IPR032807">
    <property type="entry name" value="GNVR"/>
</dbReference>
<dbReference type="AlphaFoldDB" id="A0AAU7CYK8"/>
<proteinExistence type="predicted"/>
<keyword evidence="2" id="KW-1003">Cell membrane</keyword>
<evidence type="ECO:0000256" key="4">
    <source>
        <dbReference type="ARBA" id="ARBA00022989"/>
    </source>
</evidence>
<accession>A0AAU7D722</accession>
<protein>
    <submittedName>
        <fullName evidence="10">GNVR domain-containing protein</fullName>
    </submittedName>
</protein>
<feature type="transmembrane region" description="Helical" evidence="7">
    <location>
        <begin position="350"/>
        <end position="369"/>
    </location>
</feature>
<evidence type="ECO:0000256" key="6">
    <source>
        <dbReference type="SAM" id="Coils"/>
    </source>
</evidence>
<evidence type="ECO:0000259" key="8">
    <source>
        <dbReference type="Pfam" id="PF02706"/>
    </source>
</evidence>
<feature type="coiled-coil region" evidence="6">
    <location>
        <begin position="181"/>
        <end position="208"/>
    </location>
</feature>
<comment type="subcellular location">
    <subcellularLocation>
        <location evidence="1">Cell membrane</location>
        <topology evidence="1">Multi-pass membrane protein</topology>
    </subcellularLocation>
</comment>
<dbReference type="GO" id="GO:0005886">
    <property type="term" value="C:plasma membrane"/>
    <property type="evidence" value="ECO:0007669"/>
    <property type="project" value="UniProtKB-SubCell"/>
</dbReference>
<keyword evidence="3 7" id="KW-0812">Transmembrane</keyword>
<dbReference type="RefSeq" id="WP_348267244.1">
    <property type="nucleotide sequence ID" value="NZ_CP121194.1"/>
</dbReference>
<reference evidence="10" key="1">
    <citation type="submission" date="2023-03" db="EMBL/GenBank/DDBJ databases">
        <title>Edaphobacter sp.</title>
        <authorList>
            <person name="Huber K.J."/>
            <person name="Papendorf J."/>
            <person name="Pilke C."/>
            <person name="Bunk B."/>
            <person name="Sproeer C."/>
            <person name="Pester M."/>
        </authorList>
    </citation>
    <scope>NUCLEOTIDE SEQUENCE</scope>
    <source>
        <strain evidence="10">DSM 109919</strain>
        <strain evidence="11">DSM 109920</strain>
    </source>
</reference>
<dbReference type="InterPro" id="IPR003856">
    <property type="entry name" value="LPS_length_determ_N"/>
</dbReference>
<dbReference type="PANTHER" id="PTHR32309:SF13">
    <property type="entry name" value="FERRIC ENTEROBACTIN TRANSPORT PROTEIN FEPE"/>
    <property type="match status" value="1"/>
</dbReference>
<sequence>MAKAVRDDEVEWNLISAIRGVLRSRRVVYACTLAGLVLGILIAFAWPQWYAADAVFLPPRASDTMIPNLSGAGGSAGGAGAALLLQQDPSDMYLGMLASRSVEDDVIDHLGLMAIYHAKKKVDARNTLKGKAKFKVDKNSLISIEVSAKDPKLAANIANAYLEALYRLNGSMVASSSTHRRAFYEEQMESQKEALDAAEVALKQTEEKTGIVLPEGTAQAGLRTIVDLQAAIGSAEAKLSGMRMGATEDNPQVMQARAELAELRAQLERQQADSAKQKPGTGLASSAALPGLAMELVRKMRDVKLNETLYDTLTQQYERARIESLDPGPQFQIVDRAIVPERKAGPPRKLIVLGGIVLGFLAGLGWVLMERPAKRLIKACLSDPGVVSER</sequence>
<name>A0AAU7CYK8_9BACT</name>
<dbReference type="GO" id="GO:0004713">
    <property type="term" value="F:protein tyrosine kinase activity"/>
    <property type="evidence" value="ECO:0007669"/>
    <property type="project" value="TreeGrafter"/>
</dbReference>
<keyword evidence="5 7" id="KW-0472">Membrane</keyword>
<dbReference type="Pfam" id="PF13807">
    <property type="entry name" value="GNVR"/>
    <property type="match status" value="1"/>
</dbReference>
<feature type="domain" description="Polysaccharide chain length determinant N-terminal" evidence="8">
    <location>
        <begin position="14"/>
        <end position="109"/>
    </location>
</feature>
<organism evidence="10">
    <name type="scientific">Edaphobacter paludis</name>
    <dbReference type="NCBI Taxonomy" id="3035702"/>
    <lineage>
        <taxon>Bacteria</taxon>
        <taxon>Pseudomonadati</taxon>
        <taxon>Acidobacteriota</taxon>
        <taxon>Terriglobia</taxon>
        <taxon>Terriglobales</taxon>
        <taxon>Acidobacteriaceae</taxon>
        <taxon>Edaphobacter</taxon>
    </lineage>
</organism>
<dbReference type="PANTHER" id="PTHR32309">
    <property type="entry name" value="TYROSINE-PROTEIN KINASE"/>
    <property type="match status" value="1"/>
</dbReference>
<feature type="domain" description="Tyrosine-protein kinase G-rich" evidence="9">
    <location>
        <begin position="295"/>
        <end position="369"/>
    </location>
</feature>
<dbReference type="EMBL" id="CP121194">
    <property type="protein sequence ID" value="XBH09736.1"/>
    <property type="molecule type" value="Genomic_DNA"/>
</dbReference>
<accession>A0AAU7CYK8</accession>
<dbReference type="Pfam" id="PF02706">
    <property type="entry name" value="Wzz"/>
    <property type="match status" value="1"/>
</dbReference>
<feature type="transmembrane region" description="Helical" evidence="7">
    <location>
        <begin position="27"/>
        <end position="46"/>
    </location>
</feature>
<evidence type="ECO:0000256" key="2">
    <source>
        <dbReference type="ARBA" id="ARBA00022475"/>
    </source>
</evidence>
<evidence type="ECO:0000256" key="7">
    <source>
        <dbReference type="SAM" id="Phobius"/>
    </source>
</evidence>
<dbReference type="KEGG" id="epl:P4G45_14770"/>
<evidence type="ECO:0000313" key="10">
    <source>
        <dbReference type="EMBL" id="XBH09736.1"/>
    </source>
</evidence>
<evidence type="ECO:0000256" key="3">
    <source>
        <dbReference type="ARBA" id="ARBA00022692"/>
    </source>
</evidence>
<evidence type="ECO:0000256" key="5">
    <source>
        <dbReference type="ARBA" id="ARBA00023136"/>
    </source>
</evidence>